<accession>A0A4Y2JL34</accession>
<evidence type="ECO:0000313" key="2">
    <source>
        <dbReference type="Proteomes" id="UP000499080"/>
    </source>
</evidence>
<dbReference type="Proteomes" id="UP000499080">
    <property type="component" value="Unassembled WGS sequence"/>
</dbReference>
<reference evidence="1 2" key="1">
    <citation type="journal article" date="2019" name="Sci. Rep.">
        <title>Orb-weaving spider Araneus ventricosus genome elucidates the spidroin gene catalogue.</title>
        <authorList>
            <person name="Kono N."/>
            <person name="Nakamura H."/>
            <person name="Ohtoshi R."/>
            <person name="Moran D.A.P."/>
            <person name="Shinohara A."/>
            <person name="Yoshida Y."/>
            <person name="Fujiwara M."/>
            <person name="Mori M."/>
            <person name="Tomita M."/>
            <person name="Arakawa K."/>
        </authorList>
    </citation>
    <scope>NUCLEOTIDE SEQUENCE [LARGE SCALE GENOMIC DNA]</scope>
</reference>
<comment type="caution">
    <text evidence="1">The sequence shown here is derived from an EMBL/GenBank/DDBJ whole genome shotgun (WGS) entry which is preliminary data.</text>
</comment>
<proteinExistence type="predicted"/>
<dbReference type="EMBL" id="BGPR01003599">
    <property type="protein sequence ID" value="GBM90178.1"/>
    <property type="molecule type" value="Genomic_DNA"/>
</dbReference>
<evidence type="ECO:0000313" key="1">
    <source>
        <dbReference type="EMBL" id="GBM90178.1"/>
    </source>
</evidence>
<organism evidence="1 2">
    <name type="scientific">Araneus ventricosus</name>
    <name type="common">Orbweaver spider</name>
    <name type="synonym">Epeira ventricosa</name>
    <dbReference type="NCBI Taxonomy" id="182803"/>
    <lineage>
        <taxon>Eukaryota</taxon>
        <taxon>Metazoa</taxon>
        <taxon>Ecdysozoa</taxon>
        <taxon>Arthropoda</taxon>
        <taxon>Chelicerata</taxon>
        <taxon>Arachnida</taxon>
        <taxon>Araneae</taxon>
        <taxon>Araneomorphae</taxon>
        <taxon>Entelegynae</taxon>
        <taxon>Araneoidea</taxon>
        <taxon>Araneidae</taxon>
        <taxon>Araneus</taxon>
    </lineage>
</organism>
<name>A0A4Y2JL34_ARAVE</name>
<sequence length="149" mass="16954">MADAMEPENKLHSVKPLAQPWSSLTDKKADTLVTRLRIGDAKFTHLHLLLGEQPSMCSPCDCHLSVRRNAHISMFSVCNFFKRLQFQYQLYLIKRTTLTFLHFKSLLAALWAGSRPAPTLLSTTPATSLLRGSQPLLFSVQREDQWNRA</sequence>
<gene>
    <name evidence="1" type="ORF">AVEN_120723_1</name>
</gene>
<keyword evidence="2" id="KW-1185">Reference proteome</keyword>
<protein>
    <submittedName>
        <fullName evidence="1">Uncharacterized protein</fullName>
    </submittedName>
</protein>
<dbReference type="AlphaFoldDB" id="A0A4Y2JL34"/>